<evidence type="ECO:0000259" key="1">
    <source>
        <dbReference type="PROSITE" id="PS51704"/>
    </source>
</evidence>
<dbReference type="Pfam" id="PF03009">
    <property type="entry name" value="GDPD"/>
    <property type="match status" value="1"/>
</dbReference>
<dbReference type="AlphaFoldDB" id="A0A9P7N3Q6"/>
<dbReference type="GO" id="GO:0008081">
    <property type="term" value="F:phosphoric diester hydrolase activity"/>
    <property type="evidence" value="ECO:0007669"/>
    <property type="project" value="InterPro"/>
</dbReference>
<dbReference type="EMBL" id="SRPW01003127">
    <property type="protein sequence ID" value="KAG5988204.1"/>
    <property type="molecule type" value="Genomic_DNA"/>
</dbReference>
<dbReference type="PANTHER" id="PTHR43805:SF1">
    <property type="entry name" value="GP-PDE DOMAIN-CONTAINING PROTEIN"/>
    <property type="match status" value="1"/>
</dbReference>
<dbReference type="PANTHER" id="PTHR43805">
    <property type="entry name" value="GLYCEROPHOSPHORYL DIESTER PHOSPHODIESTERASE"/>
    <property type="match status" value="1"/>
</dbReference>
<comment type="caution">
    <text evidence="2">The sequence shown here is derived from an EMBL/GenBank/DDBJ whole genome shotgun (WGS) entry which is preliminary data.</text>
</comment>
<evidence type="ECO:0000313" key="2">
    <source>
        <dbReference type="EMBL" id="KAG5988204.1"/>
    </source>
</evidence>
<dbReference type="OrthoDB" id="1058301at2759"/>
<reference evidence="2" key="1">
    <citation type="journal article" date="2020" name="bioRxiv">
        <title>Whole genome comparisons of ergot fungi reveals the divergence and evolution of species within the genus Claviceps are the result of varying mechanisms driving genome evolution and host range expansion.</title>
        <authorList>
            <person name="Wyka S.A."/>
            <person name="Mondo S.J."/>
            <person name="Liu M."/>
            <person name="Dettman J."/>
            <person name="Nalam V."/>
            <person name="Broders K.D."/>
        </authorList>
    </citation>
    <scope>NUCLEOTIDE SEQUENCE</scope>
    <source>
        <strain evidence="2">CCC 602</strain>
    </source>
</reference>
<proteinExistence type="predicted"/>
<sequence length="363" mass="41137">MPSRRDPSRLLPQAVAHRGYKALWPENTMAAFRAAVEAGAHGLETDVHLTADGVAVLSHHPVYFTPSPLISPATQDATLTRCFGIDRALKDCTWESLSGVQTIRQPRQSMPRLRDLLAWLVEEDKLAAKEDDDARVRPWVLLDIKLDDDAEHIVEAIRDAISHVVPSPDRPWEKRILLGCWNASVLQACHRLLPSYPLVHIGYSLSYALHFLPLPQTSFNMAFHTLARPLSSQRFMRRLANHHRALFAWTVNHPRWMRWCIQQNGRYRDGPLIDAVVTDDPALYLAVCARHEDDLDGVRADDPHPGMRARGLLVRCAETLGMVVDMATRNVGMTLRFWYRRFVERKLDDLGGVGAQNGPIKHE</sequence>
<gene>
    <name evidence="2" type="ORF">E4U43_004818</name>
</gene>
<feature type="domain" description="GP-PDE" evidence="1">
    <location>
        <begin position="12"/>
        <end position="288"/>
    </location>
</feature>
<dbReference type="SUPFAM" id="SSF51695">
    <property type="entry name" value="PLC-like phosphodiesterases"/>
    <property type="match status" value="1"/>
</dbReference>
<protein>
    <recommendedName>
        <fullName evidence="1">GP-PDE domain-containing protein</fullName>
    </recommendedName>
</protein>
<evidence type="ECO:0000313" key="3">
    <source>
        <dbReference type="Proteomes" id="UP000748025"/>
    </source>
</evidence>
<dbReference type="InterPro" id="IPR030395">
    <property type="entry name" value="GP_PDE_dom"/>
</dbReference>
<dbReference type="Gene3D" id="3.20.20.190">
    <property type="entry name" value="Phosphatidylinositol (PI) phosphodiesterase"/>
    <property type="match status" value="1"/>
</dbReference>
<name>A0A9P7N3Q6_9HYPO</name>
<dbReference type="InterPro" id="IPR017946">
    <property type="entry name" value="PLC-like_Pdiesterase_TIM-brl"/>
</dbReference>
<dbReference type="Proteomes" id="UP000748025">
    <property type="component" value="Unassembled WGS sequence"/>
</dbReference>
<dbReference type="GO" id="GO:0006629">
    <property type="term" value="P:lipid metabolic process"/>
    <property type="evidence" value="ECO:0007669"/>
    <property type="project" value="InterPro"/>
</dbReference>
<keyword evidence="3" id="KW-1185">Reference proteome</keyword>
<organism evidence="2 3">
    <name type="scientific">Claviceps pusilla</name>
    <dbReference type="NCBI Taxonomy" id="123648"/>
    <lineage>
        <taxon>Eukaryota</taxon>
        <taxon>Fungi</taxon>
        <taxon>Dikarya</taxon>
        <taxon>Ascomycota</taxon>
        <taxon>Pezizomycotina</taxon>
        <taxon>Sordariomycetes</taxon>
        <taxon>Hypocreomycetidae</taxon>
        <taxon>Hypocreales</taxon>
        <taxon>Clavicipitaceae</taxon>
        <taxon>Claviceps</taxon>
    </lineage>
</organism>
<accession>A0A9P7N3Q6</accession>
<dbReference type="PROSITE" id="PS51704">
    <property type="entry name" value="GP_PDE"/>
    <property type="match status" value="1"/>
</dbReference>